<feature type="domain" description="Reverse transcriptase" evidence="1">
    <location>
        <begin position="593"/>
        <end position="869"/>
    </location>
</feature>
<reference evidence="3" key="1">
    <citation type="submission" date="2013-03" db="EMBL/GenBank/DDBJ databases">
        <authorList>
            <person name="Jeffery W."/>
            <person name="Warren W."/>
            <person name="Wilson R.K."/>
        </authorList>
    </citation>
    <scope>NUCLEOTIDE SEQUENCE</scope>
    <source>
        <strain evidence="3">female</strain>
    </source>
</reference>
<reference evidence="2" key="4">
    <citation type="submission" date="2025-09" db="UniProtKB">
        <authorList>
            <consortium name="Ensembl"/>
        </authorList>
    </citation>
    <scope>IDENTIFICATION</scope>
</reference>
<dbReference type="InterPro" id="IPR036691">
    <property type="entry name" value="Endo/exonu/phosph_ase_sf"/>
</dbReference>
<dbReference type="SUPFAM" id="SSF56219">
    <property type="entry name" value="DNase I-like"/>
    <property type="match status" value="1"/>
</dbReference>
<dbReference type="Pfam" id="PF03372">
    <property type="entry name" value="Exo_endo_phos"/>
    <property type="match status" value="1"/>
</dbReference>
<accession>A0A3B1ISB8</accession>
<dbReference type="Gene3D" id="3.60.10.10">
    <property type="entry name" value="Endonuclease/exonuclease/phosphatase"/>
    <property type="match status" value="1"/>
</dbReference>
<dbReference type="InParanoid" id="A0A3B1ISB8"/>
<dbReference type="Bgee" id="ENSAMXG00000037852">
    <property type="expression patterns" value="Expressed in olfactory epithelium and 5 other cell types or tissues"/>
</dbReference>
<dbReference type="GO" id="GO:0003824">
    <property type="term" value="F:catalytic activity"/>
    <property type="evidence" value="ECO:0007669"/>
    <property type="project" value="InterPro"/>
</dbReference>
<dbReference type="Pfam" id="PF00078">
    <property type="entry name" value="RVT_1"/>
    <property type="match status" value="1"/>
</dbReference>
<name>A0A3B1ISB8_ASTMX</name>
<dbReference type="Proteomes" id="UP000018467">
    <property type="component" value="Unassembled WGS sequence"/>
</dbReference>
<dbReference type="InterPro" id="IPR043502">
    <property type="entry name" value="DNA/RNA_pol_sf"/>
</dbReference>
<dbReference type="AlphaFoldDB" id="A0A3B1ISB8"/>
<dbReference type="SUPFAM" id="SSF56672">
    <property type="entry name" value="DNA/RNA polymerases"/>
    <property type="match status" value="1"/>
</dbReference>
<sequence length="1066" mass="119284">MSETTGTCYTWLVLAWIAIFLFNLSTAAERLYYTSADLHKLRLHLHGPPPSALFDHTDIIYIPRRKYMHRGSRRVFCRDGVADGTSFIKPTWSTARRPQRNRGCGSNPSVLIRPAQSAATAASTDQCHEKTINFGLFNIRSLTNKGQLIQDIICDRKLDFLCLTETWQQPNDFVPLNDATPQGFVYMSKPRDAGRGGGLAIIYREKWRVAPVTIQEHHSFEATVCQLSGPTPTIIAALYRPPKHNKDFITELADFLTHLSSVSPNIILLGDFNIHVDNDNNPLTKDLLSCLDSFGLQQHTDFPTHIKGHILDLICCSGVKPFDCKADSLPFSDHMFLSFGVNVALSKSNPSRNITFRKIKDINLDNLSSCINSLPSIDRFSTPDELLSHYNISLHMLLNNLAPLKTRSVSFTHTAPWFTPTLRQLKATGRQLERLHRKTGLTVHKEMYSNHILHYKDCIATAKSTYYSSLISSNEGNSKALFSLFAKITKPLDPLPSHLYCSDFCNTLVSFFTLKIEQIHQQILPTAPLTTTDPVLLVPPNPFSVFSLPSVNDISKLIRNSKSSTCQLDPLPTALVKASLPSLSPLITDIIHSSLTTGVFPLALKTAAITPILKKPGLDPNDLNNFRPISNLPFISKILEKAVAAQLHAHLTSNNLYEQFQSGFRPFHSTETALLKITNDLLLAADSGLLSILLLLDLTAAFDTISHDILLDRLSSLGIVNIPFYWFRSYLSGRTQFVQLKSFTSNSVPVTSGVPQGSVLGPLLFIIYLLPLGYIFRKHHIQFHCYADDTQLYLSTKPNTTLSSTSLTDCLLEIKYWFTLNFLKLNGNKTELLLIGNKSLLSKPHNCNILLDNSSILPSPQVKSLGVILDSTLSFTSHVNNITRSAYFHLRNINRLRPSLTPHSTAILVHSLVTSRLDYCNSLLFGLPQKTLHKLQLVQNSAARIITRTPSIHHITPVLQQLHWLPISYRINYKILLLTFKALHSLAPPYLSDLLQVAKPARNLRSSSSVQLTVPPARLVTMGSRAFSRSAPRLWNSLPPDLRNSDSLPLFKSKLKTHLFKIAYKL</sequence>
<dbReference type="InterPro" id="IPR000477">
    <property type="entry name" value="RT_dom"/>
</dbReference>
<evidence type="ECO:0000313" key="2">
    <source>
        <dbReference type="Ensembl" id="ENSAMXP00000032415.1"/>
    </source>
</evidence>
<reference evidence="3" key="2">
    <citation type="journal article" date="2014" name="Nat. Commun.">
        <title>The cavefish genome reveals candidate genes for eye loss.</title>
        <authorList>
            <person name="McGaugh S.E."/>
            <person name="Gross J.B."/>
            <person name="Aken B."/>
            <person name="Blin M."/>
            <person name="Borowsky R."/>
            <person name="Chalopin D."/>
            <person name="Hinaux H."/>
            <person name="Jeffery W.R."/>
            <person name="Keene A."/>
            <person name="Ma L."/>
            <person name="Minx P."/>
            <person name="Murphy D."/>
            <person name="O'Quin K.E."/>
            <person name="Retaux S."/>
            <person name="Rohner N."/>
            <person name="Searle S.M."/>
            <person name="Stahl B.A."/>
            <person name="Tabin C."/>
            <person name="Volff J.N."/>
            <person name="Yoshizawa M."/>
            <person name="Warren W.C."/>
        </authorList>
    </citation>
    <scope>NUCLEOTIDE SEQUENCE [LARGE SCALE GENOMIC DNA]</scope>
    <source>
        <strain evidence="3">female</strain>
    </source>
</reference>
<proteinExistence type="predicted"/>
<dbReference type="Ensembl" id="ENSAMXT00000054328.1">
    <property type="protein sequence ID" value="ENSAMXP00000032415.1"/>
    <property type="gene ID" value="ENSAMXG00000037852.1"/>
</dbReference>
<reference evidence="2" key="3">
    <citation type="submission" date="2025-08" db="UniProtKB">
        <authorList>
            <consortium name="Ensembl"/>
        </authorList>
    </citation>
    <scope>IDENTIFICATION</scope>
</reference>
<dbReference type="PROSITE" id="PS50878">
    <property type="entry name" value="RT_POL"/>
    <property type="match status" value="1"/>
</dbReference>
<organism evidence="2 3">
    <name type="scientific">Astyanax mexicanus</name>
    <name type="common">Blind cave fish</name>
    <name type="synonym">Astyanax fasciatus mexicanus</name>
    <dbReference type="NCBI Taxonomy" id="7994"/>
    <lineage>
        <taxon>Eukaryota</taxon>
        <taxon>Metazoa</taxon>
        <taxon>Chordata</taxon>
        <taxon>Craniata</taxon>
        <taxon>Vertebrata</taxon>
        <taxon>Euteleostomi</taxon>
        <taxon>Actinopterygii</taxon>
        <taxon>Neopterygii</taxon>
        <taxon>Teleostei</taxon>
        <taxon>Ostariophysi</taxon>
        <taxon>Characiformes</taxon>
        <taxon>Characoidei</taxon>
        <taxon>Acestrorhamphidae</taxon>
        <taxon>Acestrorhamphinae</taxon>
        <taxon>Astyanax</taxon>
    </lineage>
</organism>
<keyword evidence="3" id="KW-1185">Reference proteome</keyword>
<evidence type="ECO:0000259" key="1">
    <source>
        <dbReference type="PROSITE" id="PS50878"/>
    </source>
</evidence>
<evidence type="ECO:0000313" key="3">
    <source>
        <dbReference type="Proteomes" id="UP000018467"/>
    </source>
</evidence>
<dbReference type="InterPro" id="IPR005135">
    <property type="entry name" value="Endo/exonuclease/phosphatase"/>
</dbReference>
<dbReference type="GeneTree" id="ENSGT01150000286909"/>
<dbReference type="CDD" id="cd01650">
    <property type="entry name" value="RT_nLTR_like"/>
    <property type="match status" value="1"/>
</dbReference>
<protein>
    <recommendedName>
        <fullName evidence="1">Reverse transcriptase domain-containing protein</fullName>
    </recommendedName>
</protein>
<dbReference type="PANTHER" id="PTHR33332">
    <property type="entry name" value="REVERSE TRANSCRIPTASE DOMAIN-CONTAINING PROTEIN"/>
    <property type="match status" value="1"/>
</dbReference>